<dbReference type="RefSeq" id="WP_216956228.1">
    <property type="nucleotide sequence ID" value="NZ_JAHOPB010000001.1"/>
</dbReference>
<feature type="compositionally biased region" description="Basic and acidic residues" evidence="1">
    <location>
        <begin position="80"/>
        <end position="91"/>
    </location>
</feature>
<evidence type="ECO:0000313" key="2">
    <source>
        <dbReference type="EMBL" id="MBU8872344.1"/>
    </source>
</evidence>
<name>A0ABS6IEU9_9HYPH</name>
<dbReference type="EMBL" id="JAHOPB010000001">
    <property type="protein sequence ID" value="MBU8872344.1"/>
    <property type="molecule type" value="Genomic_DNA"/>
</dbReference>
<proteinExistence type="predicted"/>
<feature type="compositionally biased region" description="Basic and acidic residues" evidence="1">
    <location>
        <begin position="46"/>
        <end position="56"/>
    </location>
</feature>
<dbReference type="Proteomes" id="UP000727907">
    <property type="component" value="Unassembled WGS sequence"/>
</dbReference>
<feature type="region of interest" description="Disordered" evidence="1">
    <location>
        <begin position="1"/>
        <end position="91"/>
    </location>
</feature>
<keyword evidence="3" id="KW-1185">Reference proteome</keyword>
<gene>
    <name evidence="2" type="ORF">KQ910_01145</name>
</gene>
<organism evidence="2 3">
    <name type="scientific">Reyranella humidisoli</name>
    <dbReference type="NCBI Taxonomy" id="2849149"/>
    <lineage>
        <taxon>Bacteria</taxon>
        <taxon>Pseudomonadati</taxon>
        <taxon>Pseudomonadota</taxon>
        <taxon>Alphaproteobacteria</taxon>
        <taxon>Hyphomicrobiales</taxon>
        <taxon>Reyranellaceae</taxon>
        <taxon>Reyranella</taxon>
    </lineage>
</organism>
<feature type="compositionally biased region" description="Basic and acidic residues" evidence="1">
    <location>
        <begin position="1"/>
        <end position="10"/>
    </location>
</feature>
<comment type="caution">
    <text evidence="2">The sequence shown here is derived from an EMBL/GenBank/DDBJ whole genome shotgun (WGS) entry which is preliminary data.</text>
</comment>
<sequence>MTARPEKPDPNEASASYSGTGQAKDARREEKRKTGVYGAAAEEGPGYDREDGEKGGRYGLEPTVERPEDEGSSETAVPPADRKVDKVPDRR</sequence>
<evidence type="ECO:0000313" key="3">
    <source>
        <dbReference type="Proteomes" id="UP000727907"/>
    </source>
</evidence>
<feature type="compositionally biased region" description="Basic and acidic residues" evidence="1">
    <location>
        <begin position="24"/>
        <end position="33"/>
    </location>
</feature>
<protein>
    <submittedName>
        <fullName evidence="2">Uncharacterized protein</fullName>
    </submittedName>
</protein>
<accession>A0ABS6IEU9</accession>
<reference evidence="2 3" key="1">
    <citation type="submission" date="2021-06" db="EMBL/GenBank/DDBJ databases">
        <authorList>
            <person name="Lee D.H."/>
        </authorList>
    </citation>
    <scope>NUCLEOTIDE SEQUENCE [LARGE SCALE GENOMIC DNA]</scope>
    <source>
        <strain evidence="2 3">MMS21-HV4-11</strain>
    </source>
</reference>
<evidence type="ECO:0000256" key="1">
    <source>
        <dbReference type="SAM" id="MobiDB-lite"/>
    </source>
</evidence>